<dbReference type="OrthoDB" id="1550603at2"/>
<dbReference type="RefSeq" id="WP_130410454.1">
    <property type="nucleotide sequence ID" value="NZ_SHKX01000003.1"/>
</dbReference>
<evidence type="ECO:0000313" key="1">
    <source>
        <dbReference type="EMBL" id="RZU48174.1"/>
    </source>
</evidence>
<sequence length="320" mass="36060">MDERYAQTVRLLLTAAPAVFDNDIFAMKGGTAINLFVQDMPRLSVDIDVVYVPWQPSRAEALRDIAAELENIRERLTPLGVTVRTLPSKDQGETKLLIEHETSQVKIEVNFVFRGTVLPTVKLALSPKTSLQFSTEVEVPMLAPDELYGSKLVAALDRQHPRDLFDVWRLFETGGLTDATIECFVTYLAGGTRPFHEVLFGTDKDIEREYHNHFVGMTTEPVPLKTLLETRTRLREELSQRLTPNQRSFLVSLSQAEPSWKLLQCPHAAELPALRWKLENLKKFSKKRPEDFIAQTAELARLLAVPATAPKPTLATSEPS</sequence>
<evidence type="ECO:0000313" key="2">
    <source>
        <dbReference type="Proteomes" id="UP000292423"/>
    </source>
</evidence>
<keyword evidence="2" id="KW-1185">Reference proteome</keyword>
<keyword evidence="1" id="KW-0808">Transferase</keyword>
<protein>
    <submittedName>
        <fullName evidence="1">Nucleotidyltransferase AbiEii toxin of type IV toxin-antitoxin system</fullName>
    </submittedName>
</protein>
<gene>
    <name evidence="1" type="ORF">EV700_0148</name>
</gene>
<dbReference type="Gene3D" id="3.10.450.620">
    <property type="entry name" value="JHP933, nucleotidyltransferase-like core domain"/>
    <property type="match status" value="1"/>
</dbReference>
<dbReference type="Proteomes" id="UP000292423">
    <property type="component" value="Unassembled WGS sequence"/>
</dbReference>
<proteinExistence type="predicted"/>
<accession>A0A4Q7ZD77</accession>
<dbReference type="InterPro" id="IPR014942">
    <property type="entry name" value="AbiEii"/>
</dbReference>
<comment type="caution">
    <text evidence="1">The sequence shown here is derived from an EMBL/GenBank/DDBJ whole genome shotgun (WGS) entry which is preliminary data.</text>
</comment>
<dbReference type="EMBL" id="SHKX01000003">
    <property type="protein sequence ID" value="RZU48174.1"/>
    <property type="molecule type" value="Genomic_DNA"/>
</dbReference>
<organism evidence="1 2">
    <name type="scientific">Fluviicoccus keumensis</name>
    <dbReference type="NCBI Taxonomy" id="1435465"/>
    <lineage>
        <taxon>Bacteria</taxon>
        <taxon>Pseudomonadati</taxon>
        <taxon>Pseudomonadota</taxon>
        <taxon>Gammaproteobacteria</taxon>
        <taxon>Moraxellales</taxon>
        <taxon>Moraxellaceae</taxon>
        <taxon>Fluviicoccus</taxon>
    </lineage>
</organism>
<dbReference type="Pfam" id="PF08843">
    <property type="entry name" value="AbiEii"/>
    <property type="match status" value="1"/>
</dbReference>
<reference evidence="1 2" key="1">
    <citation type="submission" date="2019-02" db="EMBL/GenBank/DDBJ databases">
        <title>Genomic Encyclopedia of Type Strains, Phase IV (KMG-IV): sequencing the most valuable type-strain genomes for metagenomic binning, comparative biology and taxonomic classification.</title>
        <authorList>
            <person name="Goeker M."/>
        </authorList>
    </citation>
    <scope>NUCLEOTIDE SEQUENCE [LARGE SCALE GENOMIC DNA]</scope>
    <source>
        <strain evidence="1 2">DSM 105135</strain>
    </source>
</reference>
<dbReference type="GO" id="GO:0016740">
    <property type="term" value="F:transferase activity"/>
    <property type="evidence" value="ECO:0007669"/>
    <property type="project" value="UniProtKB-KW"/>
</dbReference>
<dbReference type="AlphaFoldDB" id="A0A4Q7ZD77"/>
<name>A0A4Q7ZD77_9GAMM</name>